<protein>
    <recommendedName>
        <fullName evidence="3">GTPase-activating protein</fullName>
    </recommendedName>
</protein>
<gene>
    <name evidence="1" type="ORF">JN12_01275</name>
</gene>
<evidence type="ECO:0000313" key="1">
    <source>
        <dbReference type="EMBL" id="TWJ19791.1"/>
    </source>
</evidence>
<dbReference type="Proteomes" id="UP000319449">
    <property type="component" value="Unassembled WGS sequence"/>
</dbReference>
<comment type="caution">
    <text evidence="1">The sequence shown here is derived from an EMBL/GenBank/DDBJ whole genome shotgun (WGS) entry which is preliminary data.</text>
</comment>
<organism evidence="1 2">
    <name type="scientific">Geobacter argillaceus</name>
    <dbReference type="NCBI Taxonomy" id="345631"/>
    <lineage>
        <taxon>Bacteria</taxon>
        <taxon>Pseudomonadati</taxon>
        <taxon>Thermodesulfobacteriota</taxon>
        <taxon>Desulfuromonadia</taxon>
        <taxon>Geobacterales</taxon>
        <taxon>Geobacteraceae</taxon>
        <taxon>Geobacter</taxon>
    </lineage>
</organism>
<dbReference type="EMBL" id="VLLN01000006">
    <property type="protein sequence ID" value="TWJ19791.1"/>
    <property type="molecule type" value="Genomic_DNA"/>
</dbReference>
<accession>A0A562VPT0</accession>
<reference evidence="1 2" key="1">
    <citation type="submission" date="2019-07" db="EMBL/GenBank/DDBJ databases">
        <title>Genomic Encyclopedia of Archaeal and Bacterial Type Strains, Phase II (KMG-II): from individual species to whole genera.</title>
        <authorList>
            <person name="Goeker M."/>
        </authorList>
    </citation>
    <scope>NUCLEOTIDE SEQUENCE [LARGE SCALE GENOMIC DNA]</scope>
    <source>
        <strain evidence="1 2">ATCC BAA-1139</strain>
    </source>
</reference>
<keyword evidence="2" id="KW-1185">Reference proteome</keyword>
<proteinExistence type="predicted"/>
<evidence type="ECO:0008006" key="3">
    <source>
        <dbReference type="Google" id="ProtNLM"/>
    </source>
</evidence>
<evidence type="ECO:0000313" key="2">
    <source>
        <dbReference type="Proteomes" id="UP000319449"/>
    </source>
</evidence>
<dbReference type="AlphaFoldDB" id="A0A562VPT0"/>
<dbReference type="OrthoDB" id="5392475at2"/>
<sequence>MFLLPKGNPLYENIAGSKVKLPEVLEKLQISGFTGYLDFKFLDAEAMLLFEGGKLISAKYEKGTAVLFSFEAIAELCTLIVSERGVLCVYRLSKGLTMWLHALIRGEVLYGAQELKLIDIKALLEKIKEQQLNGALRIYNDERVALIFYKDGAPLGFFHDGSQDIETSANESQKLVALPGAKIDVLSTKSAEEPIGYDLLEVVNVAKLWETATAKQRAAMEATRKQAEEQDREVINPKLAELEDDLKEIVSAYVGKVGRTLVEKELGEQGGGRCLLDKDGLARFMAGIERGAKLLTSMAKLREMLKTMESEVAGRTSVQG</sequence>
<name>A0A562VPT0_9BACT</name>